<dbReference type="AlphaFoldDB" id="A0A2H0PWT0"/>
<dbReference type="PRINTS" id="PR00051">
    <property type="entry name" value="DNAA"/>
</dbReference>
<dbReference type="SMART" id="SM00382">
    <property type="entry name" value="AAA"/>
    <property type="match status" value="1"/>
</dbReference>
<keyword evidence="4 8" id="KW-0547">Nucleotide-binding</keyword>
<evidence type="ECO:0000256" key="6">
    <source>
        <dbReference type="ARBA" id="ARBA00023121"/>
    </source>
</evidence>
<dbReference type="Gene3D" id="1.10.8.60">
    <property type="match status" value="1"/>
</dbReference>
<accession>A0A2H0PWT0</accession>
<evidence type="ECO:0000256" key="1">
    <source>
        <dbReference type="ARBA" id="ARBA00006583"/>
    </source>
</evidence>
<comment type="caution">
    <text evidence="14">The sequence shown here is derived from an EMBL/GenBank/DDBJ whole genome shotgun (WGS) entry which is preliminary data.</text>
</comment>
<evidence type="ECO:0000256" key="11">
    <source>
        <dbReference type="RuleBase" id="RU004227"/>
    </source>
</evidence>
<dbReference type="InterPro" id="IPR013159">
    <property type="entry name" value="DnaA_C"/>
</dbReference>
<keyword evidence="2 8" id="KW-0963">Cytoplasm</keyword>
<evidence type="ECO:0000256" key="8">
    <source>
        <dbReference type="HAMAP-Rule" id="MF_00377"/>
    </source>
</evidence>
<dbReference type="PROSITE" id="PS01008">
    <property type="entry name" value="DNAA"/>
    <property type="match status" value="1"/>
</dbReference>
<dbReference type="Pfam" id="PF08299">
    <property type="entry name" value="Bac_DnaA_C"/>
    <property type="match status" value="1"/>
</dbReference>
<feature type="binding site" evidence="8">
    <location>
        <position position="193"/>
    </location>
    <ligand>
        <name>ATP</name>
        <dbReference type="ChEBI" id="CHEBI:30616"/>
    </ligand>
</feature>
<dbReference type="GO" id="GO:0006270">
    <property type="term" value="P:DNA replication initiation"/>
    <property type="evidence" value="ECO:0007669"/>
    <property type="project" value="UniProtKB-UniRule"/>
</dbReference>
<dbReference type="InterPro" id="IPR013317">
    <property type="entry name" value="DnaA_dom"/>
</dbReference>
<dbReference type="SUPFAM" id="SSF52540">
    <property type="entry name" value="P-loop containing nucleoside triphosphate hydrolases"/>
    <property type="match status" value="1"/>
</dbReference>
<dbReference type="Proteomes" id="UP000236846">
    <property type="component" value="Unassembled WGS sequence"/>
</dbReference>
<dbReference type="InterPro" id="IPR001957">
    <property type="entry name" value="Chromosome_initiator_DnaA"/>
</dbReference>
<dbReference type="Pfam" id="PF11638">
    <property type="entry name" value="DnaA_N"/>
    <property type="match status" value="1"/>
</dbReference>
<comment type="domain">
    <text evidence="8">Domain I is involved in oligomerization and binding regulators, domain II is flexibile and of varying length in different bacteria, domain III forms the AAA+ region, while domain IV binds dsDNA.</text>
</comment>
<dbReference type="CDD" id="cd06571">
    <property type="entry name" value="Bac_DnaA_C"/>
    <property type="match status" value="1"/>
</dbReference>
<evidence type="ECO:0000313" key="15">
    <source>
        <dbReference type="Proteomes" id="UP000236846"/>
    </source>
</evidence>
<keyword evidence="6 8" id="KW-0446">Lipid-binding</keyword>
<dbReference type="InterPro" id="IPR038454">
    <property type="entry name" value="DnaA_N_sf"/>
</dbReference>
<comment type="subcellular location">
    <subcellularLocation>
        <location evidence="8">Cytoplasm</location>
    </subcellularLocation>
</comment>
<evidence type="ECO:0000256" key="3">
    <source>
        <dbReference type="ARBA" id="ARBA00022705"/>
    </source>
</evidence>
<dbReference type="GO" id="GO:0006275">
    <property type="term" value="P:regulation of DNA replication"/>
    <property type="evidence" value="ECO:0007669"/>
    <property type="project" value="UniProtKB-UniRule"/>
</dbReference>
<evidence type="ECO:0000259" key="13">
    <source>
        <dbReference type="SMART" id="SM00760"/>
    </source>
</evidence>
<feature type="domain" description="AAA+ ATPase" evidence="12">
    <location>
        <begin position="178"/>
        <end position="311"/>
    </location>
</feature>
<keyword evidence="7 8" id="KW-0238">DNA-binding</keyword>
<name>A0A2H0PWT0_9BACT</name>
<dbReference type="NCBIfam" id="TIGR00362">
    <property type="entry name" value="DnaA"/>
    <property type="match status" value="1"/>
</dbReference>
<evidence type="ECO:0000256" key="9">
    <source>
        <dbReference type="NCBIfam" id="TIGR00362"/>
    </source>
</evidence>
<dbReference type="SUPFAM" id="SSF48295">
    <property type="entry name" value="TrpR-like"/>
    <property type="match status" value="1"/>
</dbReference>
<dbReference type="InterPro" id="IPR027417">
    <property type="entry name" value="P-loop_NTPase"/>
</dbReference>
<reference evidence="14 15" key="1">
    <citation type="submission" date="2017-09" db="EMBL/GenBank/DDBJ databases">
        <title>Depth-based differentiation of microbial function through sediment-hosted aquifers and enrichment of novel symbionts in the deep terrestrial subsurface.</title>
        <authorList>
            <person name="Probst A.J."/>
            <person name="Ladd B."/>
            <person name="Jarett J.K."/>
            <person name="Geller-Mcgrath D.E."/>
            <person name="Sieber C.M."/>
            <person name="Emerson J.B."/>
            <person name="Anantharaman K."/>
            <person name="Thomas B.C."/>
            <person name="Malmstrom R."/>
            <person name="Stieglmeier M."/>
            <person name="Klingl A."/>
            <person name="Woyke T."/>
            <person name="Ryan C.M."/>
            <person name="Banfield J.F."/>
        </authorList>
    </citation>
    <scope>NUCLEOTIDE SEQUENCE [LARGE SCALE GENOMIC DNA]</scope>
    <source>
        <strain evidence="14">CG11_big_fil_rev_8_21_14_0_20_43_10</strain>
    </source>
</reference>
<comment type="subunit">
    <text evidence="8">Oligomerizes as a right-handed, spiral filament on DNA at oriC.</text>
</comment>
<organism evidence="14 15">
    <name type="scientific">Candidatus Brennerbacteria bacterium CG11_big_fil_rev_8_21_14_0_20_43_10</name>
    <dbReference type="NCBI Taxonomy" id="1974523"/>
    <lineage>
        <taxon>Bacteria</taxon>
        <taxon>Candidatus Brenneribacteriota</taxon>
    </lineage>
</organism>
<dbReference type="PANTHER" id="PTHR30050">
    <property type="entry name" value="CHROMOSOMAL REPLICATION INITIATOR PROTEIN DNAA"/>
    <property type="match status" value="1"/>
</dbReference>
<feature type="binding site" evidence="8">
    <location>
        <position position="192"/>
    </location>
    <ligand>
        <name>ATP</name>
        <dbReference type="ChEBI" id="CHEBI:30616"/>
    </ligand>
</feature>
<dbReference type="PANTHER" id="PTHR30050:SF2">
    <property type="entry name" value="CHROMOSOMAL REPLICATION INITIATOR PROTEIN DNAA"/>
    <property type="match status" value="1"/>
</dbReference>
<evidence type="ECO:0000256" key="4">
    <source>
        <dbReference type="ARBA" id="ARBA00022741"/>
    </source>
</evidence>
<comment type="function">
    <text evidence="8 10">Plays an essential role in the initiation and regulation of chromosomal replication. ATP-DnaA binds to the origin of replication (oriC) to initiate formation of the DNA replication initiation complex once per cell cycle. Binds the DnaA box (a 9 base pair repeat at the origin) and separates the double-stranded (ds)DNA. Forms a right-handed helical filament on oriC DNA; dsDNA binds to the exterior of the filament while single-stranded (ss)DNA is stabiized in the filament's interior. The ATP-DnaA-oriC complex binds and stabilizes one strand of the AT-rich DNA unwinding element (DUE), permitting loading of DNA polymerase. After initiation quickly degrades to an ADP-DnaA complex that is not apt for DNA replication. Binds acidic phospholipids.</text>
</comment>
<evidence type="ECO:0000256" key="7">
    <source>
        <dbReference type="ARBA" id="ARBA00023125"/>
    </source>
</evidence>
<comment type="similarity">
    <text evidence="1 8 11">Belongs to the DnaA family.</text>
</comment>
<dbReference type="EMBL" id="PCXE01000020">
    <property type="protein sequence ID" value="PIR26522.1"/>
    <property type="molecule type" value="Genomic_DNA"/>
</dbReference>
<feature type="region of interest" description="Domain I, interacts with DnaA modulators" evidence="8">
    <location>
        <begin position="1"/>
        <end position="118"/>
    </location>
</feature>
<dbReference type="GO" id="GO:0008289">
    <property type="term" value="F:lipid binding"/>
    <property type="evidence" value="ECO:0007669"/>
    <property type="project" value="UniProtKB-KW"/>
</dbReference>
<dbReference type="GO" id="GO:0005524">
    <property type="term" value="F:ATP binding"/>
    <property type="evidence" value="ECO:0007669"/>
    <property type="project" value="UniProtKB-UniRule"/>
</dbReference>
<dbReference type="GO" id="GO:0005737">
    <property type="term" value="C:cytoplasm"/>
    <property type="evidence" value="ECO:0007669"/>
    <property type="project" value="UniProtKB-SubCell"/>
</dbReference>
<evidence type="ECO:0000313" key="14">
    <source>
        <dbReference type="EMBL" id="PIR26522.1"/>
    </source>
</evidence>
<gene>
    <name evidence="8 14" type="primary">dnaA</name>
    <name evidence="14" type="ORF">COV41_01285</name>
</gene>
<comment type="caution">
    <text evidence="8">Lacks conserved residue(s) required for the propagation of feature annotation.</text>
</comment>
<protein>
    <recommendedName>
        <fullName evidence="8 9">Chromosomal replication initiator protein DnaA</fullName>
    </recommendedName>
</protein>
<proteinExistence type="inferred from homology"/>
<feature type="binding site" evidence="8">
    <location>
        <position position="189"/>
    </location>
    <ligand>
        <name>ATP</name>
        <dbReference type="ChEBI" id="CHEBI:30616"/>
    </ligand>
</feature>
<evidence type="ECO:0000256" key="10">
    <source>
        <dbReference type="RuleBase" id="RU000577"/>
    </source>
</evidence>
<dbReference type="HAMAP" id="MF_00377">
    <property type="entry name" value="DnaA_bact"/>
    <property type="match status" value="1"/>
</dbReference>
<evidence type="ECO:0000259" key="12">
    <source>
        <dbReference type="SMART" id="SM00382"/>
    </source>
</evidence>
<keyword evidence="3 8" id="KW-0235">DNA replication</keyword>
<dbReference type="GO" id="GO:0003688">
    <property type="term" value="F:DNA replication origin binding"/>
    <property type="evidence" value="ECO:0007669"/>
    <property type="project" value="UniProtKB-UniRule"/>
</dbReference>
<evidence type="ECO:0000256" key="5">
    <source>
        <dbReference type="ARBA" id="ARBA00022840"/>
    </source>
</evidence>
<dbReference type="GO" id="GO:0005886">
    <property type="term" value="C:plasma membrane"/>
    <property type="evidence" value="ECO:0007669"/>
    <property type="project" value="TreeGrafter"/>
</dbReference>
<dbReference type="InterPro" id="IPR003593">
    <property type="entry name" value="AAA+_ATPase"/>
</dbReference>
<dbReference type="InterPro" id="IPR020591">
    <property type="entry name" value="Chromosome_initiator_DnaA-like"/>
</dbReference>
<keyword evidence="5 8" id="KW-0067">ATP-binding</keyword>
<dbReference type="SMART" id="SM00760">
    <property type="entry name" value="Bac_DnaA_C"/>
    <property type="match status" value="1"/>
</dbReference>
<dbReference type="Gene3D" id="1.10.1750.10">
    <property type="match status" value="1"/>
</dbReference>
<feature type="binding site" evidence="8">
    <location>
        <position position="191"/>
    </location>
    <ligand>
        <name>ATP</name>
        <dbReference type="ChEBI" id="CHEBI:30616"/>
    </ligand>
</feature>
<dbReference type="Gene3D" id="3.40.50.300">
    <property type="entry name" value="P-loop containing nucleotide triphosphate hydrolases"/>
    <property type="match status" value="1"/>
</dbReference>
<dbReference type="InterPro" id="IPR024633">
    <property type="entry name" value="DnaA_N_dom"/>
</dbReference>
<dbReference type="Gene3D" id="3.30.300.180">
    <property type="match status" value="1"/>
</dbReference>
<feature type="region of interest" description="Domain IV, binds dsDNA" evidence="8">
    <location>
        <begin position="363"/>
        <end position="484"/>
    </location>
</feature>
<evidence type="ECO:0000256" key="2">
    <source>
        <dbReference type="ARBA" id="ARBA00022490"/>
    </source>
</evidence>
<dbReference type="InterPro" id="IPR010921">
    <property type="entry name" value="Trp_repressor/repl_initiator"/>
</dbReference>
<dbReference type="CDD" id="cd00009">
    <property type="entry name" value="AAA"/>
    <property type="match status" value="1"/>
</dbReference>
<dbReference type="Pfam" id="PF00308">
    <property type="entry name" value="Bac_DnaA"/>
    <property type="match status" value="1"/>
</dbReference>
<sequence>MLCTFRIACAMAIVCDCIQSYINLFAYNRMELQELWEAALNEIELSISRANFATWFKNSYPSKRDDGTITIACHNGFTKEWLENRYNKIILRSLRAIDPKVKNLEYVIQIPVKKPERKQQARPAISLERDMQLELGGIAVDKDTNLNSRYSFENFVVGSHNELAHAAALAVTENPGTKYNPLFIYGGVGLGKTHLIQAVGNALREKYGSKKRITYITSEQFSETLVNAIRKQTMNEFKQIFRTVDLLLIDDVQFFAGKDKVQEELFHTFNDLHTKNKQIVFTSDRPPKAIPSIEERLRSRFEGGMIADISFPDLETRIAILKSKLMQKQADLDDTLLETIALSIQRNIRELEGALNRILTYSKIKGKNPTPKEAESILSELVHPNAKNINLKTITKVIMEYYDIDEQGLLKQSRAKEFVRPRQIAMYLLREILKMSYPTIGSKLGGRDHTTVIHACEKIGKSLAYDLELSQEISALKEKIYYAG</sequence>
<dbReference type="InterPro" id="IPR018312">
    <property type="entry name" value="Chromosome_initiator_DnaA_CS"/>
</dbReference>
<dbReference type="FunFam" id="3.40.50.300:FF:000668">
    <property type="entry name" value="Chromosomal replication initiator protein DnaA"/>
    <property type="match status" value="1"/>
</dbReference>
<feature type="domain" description="Chromosomal replication initiator DnaA C-terminal" evidence="13">
    <location>
        <begin position="390"/>
        <end position="459"/>
    </location>
</feature>